<gene>
    <name evidence="4" type="ORF">SAMN05421733_109103</name>
</gene>
<dbReference type="AlphaFoldDB" id="A0A1G6IZQ8"/>
<dbReference type="OrthoDB" id="9811073at2"/>
<evidence type="ECO:0000256" key="3">
    <source>
        <dbReference type="ARBA" id="ARBA00049244"/>
    </source>
</evidence>
<proteinExistence type="predicted"/>
<accession>A0A1G6IZQ8</accession>
<dbReference type="SUPFAM" id="SSF52540">
    <property type="entry name" value="P-loop containing nucleoside triphosphate hydrolases"/>
    <property type="match status" value="1"/>
</dbReference>
<dbReference type="RefSeq" id="WP_092749298.1">
    <property type="nucleotide sequence ID" value="NZ_FMYL01000009.1"/>
</dbReference>
<keyword evidence="2" id="KW-0808">Transferase</keyword>
<dbReference type="EC" id="2.7.7.7" evidence="1"/>
<dbReference type="GO" id="GO:0003887">
    <property type="term" value="F:DNA-directed DNA polymerase activity"/>
    <property type="evidence" value="ECO:0007669"/>
    <property type="project" value="UniProtKB-KW"/>
</dbReference>
<dbReference type="Pfam" id="PF13177">
    <property type="entry name" value="DNA_pol3_delta2"/>
    <property type="match status" value="1"/>
</dbReference>
<dbReference type="GO" id="GO:0009360">
    <property type="term" value="C:DNA polymerase III complex"/>
    <property type="evidence" value="ECO:0007669"/>
    <property type="project" value="TreeGrafter"/>
</dbReference>
<organism evidence="4 5">
    <name type="scientific">Acinetobacter boissieri</name>
    <dbReference type="NCBI Taxonomy" id="1219383"/>
    <lineage>
        <taxon>Bacteria</taxon>
        <taxon>Pseudomonadati</taxon>
        <taxon>Pseudomonadota</taxon>
        <taxon>Gammaproteobacteria</taxon>
        <taxon>Moraxellales</taxon>
        <taxon>Moraxellaceae</taxon>
        <taxon>Acinetobacter</taxon>
    </lineage>
</organism>
<protein>
    <recommendedName>
        <fullName evidence="1">DNA-directed DNA polymerase</fullName>
        <ecNumber evidence="1">2.7.7.7</ecNumber>
    </recommendedName>
</protein>
<name>A0A1G6IZQ8_9GAMM</name>
<evidence type="ECO:0000313" key="4">
    <source>
        <dbReference type="EMBL" id="SDC11793.1"/>
    </source>
</evidence>
<keyword evidence="5" id="KW-1185">Reference proteome</keyword>
<dbReference type="PANTHER" id="PTHR11669:SF8">
    <property type="entry name" value="DNA POLYMERASE III SUBUNIT DELTA"/>
    <property type="match status" value="1"/>
</dbReference>
<dbReference type="InterPro" id="IPR027417">
    <property type="entry name" value="P-loop_NTPase"/>
</dbReference>
<evidence type="ECO:0000256" key="1">
    <source>
        <dbReference type="ARBA" id="ARBA00012417"/>
    </source>
</evidence>
<dbReference type="Gene3D" id="3.40.50.300">
    <property type="entry name" value="P-loop containing nucleotide triphosphate hydrolases"/>
    <property type="match status" value="1"/>
</dbReference>
<dbReference type="EMBL" id="FMYL01000009">
    <property type="protein sequence ID" value="SDC11793.1"/>
    <property type="molecule type" value="Genomic_DNA"/>
</dbReference>
<keyword evidence="2" id="KW-0548">Nucleotidyltransferase</keyword>
<comment type="catalytic activity">
    <reaction evidence="3">
        <text>DNA(n) + a 2'-deoxyribonucleoside 5'-triphosphate = DNA(n+1) + diphosphate</text>
        <dbReference type="Rhea" id="RHEA:22508"/>
        <dbReference type="Rhea" id="RHEA-COMP:17339"/>
        <dbReference type="Rhea" id="RHEA-COMP:17340"/>
        <dbReference type="ChEBI" id="CHEBI:33019"/>
        <dbReference type="ChEBI" id="CHEBI:61560"/>
        <dbReference type="ChEBI" id="CHEBI:173112"/>
        <dbReference type="EC" id="2.7.7.7"/>
    </reaction>
</comment>
<dbReference type="InterPro" id="IPR050238">
    <property type="entry name" value="DNA_Rep/Repair_Clamp_Loader"/>
</dbReference>
<dbReference type="Proteomes" id="UP000242501">
    <property type="component" value="Unassembled WGS sequence"/>
</dbReference>
<evidence type="ECO:0000313" key="5">
    <source>
        <dbReference type="Proteomes" id="UP000242501"/>
    </source>
</evidence>
<sequence>MSDQFFKQSTVYAWQQETWQRLTLRFPNIGHGILLYGKKGAGKKDFALHFIAWLLCLDKKTTAACGVCASCQWLKSNTHPNYVHISTDDDKKQSNSQIKIDKVREIQPFVQQTVEGWRVVLIEPAETLNTAAANALLKTLEEPGERTIIVLLTDHLLKLPATIRSRLQRYALDRVSTEIAYHHVSQNSPDLDQQQIQLLLNLAYDMPLRALELAPQAWLQQRQKFIHDWLSLVKDKNGLVRHANTWTKALTFVELCQMMQYLVADMIALKLNQQIKNIDLNFSDILPYYDLNTLFKISHKLQDAKIYMQQNIQSQLMIDDLFVVLLHL</sequence>
<dbReference type="GO" id="GO:0006261">
    <property type="term" value="P:DNA-templated DNA replication"/>
    <property type="evidence" value="ECO:0007669"/>
    <property type="project" value="TreeGrafter"/>
</dbReference>
<evidence type="ECO:0000256" key="2">
    <source>
        <dbReference type="ARBA" id="ARBA00022932"/>
    </source>
</evidence>
<dbReference type="STRING" id="1219383.SAMN05421733_109103"/>
<dbReference type="PANTHER" id="PTHR11669">
    <property type="entry name" value="REPLICATION FACTOR C / DNA POLYMERASE III GAMMA-TAU SUBUNIT"/>
    <property type="match status" value="1"/>
</dbReference>
<reference evidence="5" key="1">
    <citation type="submission" date="2016-09" db="EMBL/GenBank/DDBJ databases">
        <authorList>
            <person name="Varghese N."/>
            <person name="Submissions S."/>
        </authorList>
    </citation>
    <scope>NUCLEOTIDE SEQUENCE [LARGE SCALE GENOMIC DNA]</scope>
    <source>
        <strain evidence="5">ANC 4422</strain>
    </source>
</reference>
<keyword evidence="2" id="KW-0239">DNA-directed DNA polymerase</keyword>